<dbReference type="InterPro" id="IPR036388">
    <property type="entry name" value="WH-like_DNA-bd_sf"/>
</dbReference>
<accession>A0A9D2IFA6</accession>
<keyword evidence="2" id="KW-0238">DNA-binding</keyword>
<comment type="caution">
    <text evidence="5">The sequence shown here is derived from an EMBL/GenBank/DDBJ whole genome shotgun (WGS) entry which is preliminary data.</text>
</comment>
<dbReference type="SMART" id="SM00347">
    <property type="entry name" value="HTH_MARR"/>
    <property type="match status" value="1"/>
</dbReference>
<feature type="domain" description="HTH marR-type" evidence="4">
    <location>
        <begin position="1"/>
        <end position="132"/>
    </location>
</feature>
<dbReference type="EMBL" id="DXCH01000023">
    <property type="protein sequence ID" value="HIZ06446.1"/>
    <property type="molecule type" value="Genomic_DNA"/>
</dbReference>
<proteinExistence type="predicted"/>
<dbReference type="AlphaFoldDB" id="A0A9D2IFA6"/>
<evidence type="ECO:0000256" key="3">
    <source>
        <dbReference type="ARBA" id="ARBA00023163"/>
    </source>
</evidence>
<dbReference type="Pfam" id="PF12802">
    <property type="entry name" value="MarR_2"/>
    <property type="match status" value="1"/>
</dbReference>
<evidence type="ECO:0000313" key="6">
    <source>
        <dbReference type="Proteomes" id="UP000824024"/>
    </source>
</evidence>
<reference evidence="5" key="2">
    <citation type="submission" date="2021-04" db="EMBL/GenBank/DDBJ databases">
        <authorList>
            <person name="Gilroy R."/>
        </authorList>
    </citation>
    <scope>NUCLEOTIDE SEQUENCE</scope>
    <source>
        <strain evidence="5">CHK192-9172</strain>
    </source>
</reference>
<dbReference type="PROSITE" id="PS50995">
    <property type="entry name" value="HTH_MARR_2"/>
    <property type="match status" value="1"/>
</dbReference>
<organism evidence="5 6">
    <name type="scientific">Candidatus Eubacterium avistercoris</name>
    <dbReference type="NCBI Taxonomy" id="2838567"/>
    <lineage>
        <taxon>Bacteria</taxon>
        <taxon>Bacillati</taxon>
        <taxon>Bacillota</taxon>
        <taxon>Clostridia</taxon>
        <taxon>Eubacteriales</taxon>
        <taxon>Eubacteriaceae</taxon>
        <taxon>Eubacterium</taxon>
    </lineage>
</organism>
<dbReference type="GO" id="GO:0003677">
    <property type="term" value="F:DNA binding"/>
    <property type="evidence" value="ECO:0007669"/>
    <property type="project" value="UniProtKB-KW"/>
</dbReference>
<dbReference type="InterPro" id="IPR036390">
    <property type="entry name" value="WH_DNA-bd_sf"/>
</dbReference>
<evidence type="ECO:0000313" key="5">
    <source>
        <dbReference type="EMBL" id="HIZ06446.1"/>
    </source>
</evidence>
<gene>
    <name evidence="5" type="ORF">IAA08_00750</name>
</gene>
<reference evidence="5" key="1">
    <citation type="journal article" date="2021" name="PeerJ">
        <title>Extensive microbial diversity within the chicken gut microbiome revealed by metagenomics and culture.</title>
        <authorList>
            <person name="Gilroy R."/>
            <person name="Ravi A."/>
            <person name="Getino M."/>
            <person name="Pursley I."/>
            <person name="Horton D.L."/>
            <person name="Alikhan N.F."/>
            <person name="Baker D."/>
            <person name="Gharbi K."/>
            <person name="Hall N."/>
            <person name="Watson M."/>
            <person name="Adriaenssens E.M."/>
            <person name="Foster-Nyarko E."/>
            <person name="Jarju S."/>
            <person name="Secka A."/>
            <person name="Antonio M."/>
            <person name="Oren A."/>
            <person name="Chaudhuri R.R."/>
            <person name="La Ragione R."/>
            <person name="Hildebrand F."/>
            <person name="Pallen M.J."/>
        </authorList>
    </citation>
    <scope>NUCLEOTIDE SEQUENCE</scope>
    <source>
        <strain evidence="5">CHK192-9172</strain>
    </source>
</reference>
<keyword evidence="1" id="KW-0805">Transcription regulation</keyword>
<dbReference type="Proteomes" id="UP000824024">
    <property type="component" value="Unassembled WGS sequence"/>
</dbReference>
<evidence type="ECO:0000256" key="2">
    <source>
        <dbReference type="ARBA" id="ARBA00023125"/>
    </source>
</evidence>
<dbReference type="PROSITE" id="PS01117">
    <property type="entry name" value="HTH_MARR_1"/>
    <property type="match status" value="1"/>
</dbReference>
<dbReference type="InterPro" id="IPR023187">
    <property type="entry name" value="Tscrpt_reg_MarR-type_CS"/>
</dbReference>
<name>A0A9D2IFA6_9FIRM</name>
<dbReference type="InterPro" id="IPR000835">
    <property type="entry name" value="HTH_MarR-typ"/>
</dbReference>
<keyword evidence="3" id="KW-0804">Transcription</keyword>
<sequence>MNFIQCMSVIQRNYYRYLDMRLEEFQIGAGQQFFLTYIYENDGITMFDLAKGGRFDKGTVTKGIQKLLEQGYVSVEIDERDKRVRHLHATSRAKPVIEKIYQIRKDWKAFLTKDMSEDEKERMTRQLAEMAENSCRTLREISEKGRV</sequence>
<dbReference type="PANTHER" id="PTHR42756:SF1">
    <property type="entry name" value="TRANSCRIPTIONAL REPRESSOR OF EMRAB OPERON"/>
    <property type="match status" value="1"/>
</dbReference>
<dbReference type="SUPFAM" id="SSF46785">
    <property type="entry name" value="Winged helix' DNA-binding domain"/>
    <property type="match status" value="1"/>
</dbReference>
<evidence type="ECO:0000256" key="1">
    <source>
        <dbReference type="ARBA" id="ARBA00023015"/>
    </source>
</evidence>
<protein>
    <submittedName>
        <fullName evidence="5">MarR family transcriptional regulator</fullName>
    </submittedName>
</protein>
<evidence type="ECO:0000259" key="4">
    <source>
        <dbReference type="PROSITE" id="PS50995"/>
    </source>
</evidence>
<dbReference type="Gene3D" id="1.10.10.10">
    <property type="entry name" value="Winged helix-like DNA-binding domain superfamily/Winged helix DNA-binding domain"/>
    <property type="match status" value="1"/>
</dbReference>
<dbReference type="PANTHER" id="PTHR42756">
    <property type="entry name" value="TRANSCRIPTIONAL REGULATOR, MARR"/>
    <property type="match status" value="1"/>
</dbReference>
<dbReference type="GO" id="GO:0003700">
    <property type="term" value="F:DNA-binding transcription factor activity"/>
    <property type="evidence" value="ECO:0007669"/>
    <property type="project" value="InterPro"/>
</dbReference>